<dbReference type="InterPro" id="IPR036935">
    <property type="entry name" value="Ribosomal_bL9_N_sf"/>
</dbReference>
<dbReference type="GO" id="GO:0005840">
    <property type="term" value="C:ribosome"/>
    <property type="evidence" value="ECO:0007669"/>
    <property type="project" value="UniProtKB-KW"/>
</dbReference>
<feature type="compositionally biased region" description="Low complexity" evidence="8">
    <location>
        <begin position="156"/>
        <end position="165"/>
    </location>
</feature>
<evidence type="ECO:0000256" key="3">
    <source>
        <dbReference type="ARBA" id="ARBA00022884"/>
    </source>
</evidence>
<dbReference type="Gene3D" id="3.40.5.10">
    <property type="entry name" value="Ribosomal protein L9, N-terminal domain"/>
    <property type="match status" value="1"/>
</dbReference>
<evidence type="ECO:0000256" key="4">
    <source>
        <dbReference type="ARBA" id="ARBA00022980"/>
    </source>
</evidence>
<protein>
    <recommendedName>
        <fullName evidence="6 7">Large ribosomal subunit protein bL9</fullName>
    </recommendedName>
</protein>
<dbReference type="InterPro" id="IPR020070">
    <property type="entry name" value="Ribosomal_bL9_N"/>
</dbReference>
<dbReference type="HAMAP" id="MF_00503">
    <property type="entry name" value="Ribosomal_bL9"/>
    <property type="match status" value="1"/>
</dbReference>
<dbReference type="PANTHER" id="PTHR21368">
    <property type="entry name" value="50S RIBOSOMAL PROTEIN L9"/>
    <property type="match status" value="1"/>
</dbReference>
<dbReference type="OrthoDB" id="9788336at2"/>
<keyword evidence="5 7" id="KW-0687">Ribonucleoprotein</keyword>
<evidence type="ECO:0000256" key="1">
    <source>
        <dbReference type="ARBA" id="ARBA00010605"/>
    </source>
</evidence>
<dbReference type="GO" id="GO:0006412">
    <property type="term" value="P:translation"/>
    <property type="evidence" value="ECO:0007669"/>
    <property type="project" value="UniProtKB-UniRule"/>
</dbReference>
<name>A0A0X8JRB9_9BACT</name>
<dbReference type="AlphaFoldDB" id="A0A0X8JRB9"/>
<keyword evidence="3 7" id="KW-0694">RNA-binding</keyword>
<dbReference type="STRING" id="888061.AXF15_10605"/>
<dbReference type="InterPro" id="IPR000244">
    <property type="entry name" value="Ribosomal_bL9"/>
</dbReference>
<dbReference type="InterPro" id="IPR020069">
    <property type="entry name" value="Ribosomal_bL9_C"/>
</dbReference>
<gene>
    <name evidence="7" type="primary">rplI</name>
    <name evidence="10" type="ORF">AXF15_10605</name>
</gene>
<dbReference type="Pfam" id="PF01281">
    <property type="entry name" value="Ribosomal_L9_N"/>
    <property type="match status" value="1"/>
</dbReference>
<dbReference type="RefSeq" id="WP_066607155.1">
    <property type="nucleotide sequence ID" value="NZ_CP014230.1"/>
</dbReference>
<evidence type="ECO:0000313" key="10">
    <source>
        <dbReference type="EMBL" id="AMD93504.1"/>
    </source>
</evidence>
<reference evidence="11" key="1">
    <citation type="submission" date="2016-02" db="EMBL/GenBank/DDBJ databases">
        <authorList>
            <person name="Holder M.E."/>
            <person name="Ajami N.J."/>
            <person name="Petrosino J.F."/>
        </authorList>
    </citation>
    <scope>NUCLEOTIDE SEQUENCE [LARGE SCALE GENOMIC DNA]</scope>
    <source>
        <strain evidence="11">DSM 12838</strain>
    </source>
</reference>
<evidence type="ECO:0000256" key="2">
    <source>
        <dbReference type="ARBA" id="ARBA00022730"/>
    </source>
</evidence>
<dbReference type="SUPFAM" id="SSF55653">
    <property type="entry name" value="Ribosomal protein L9 C-domain"/>
    <property type="match status" value="1"/>
</dbReference>
<evidence type="ECO:0000256" key="5">
    <source>
        <dbReference type="ARBA" id="ARBA00023274"/>
    </source>
</evidence>
<dbReference type="FunFam" id="3.40.5.10:FF:000003">
    <property type="entry name" value="50S ribosomal protein L9"/>
    <property type="match status" value="1"/>
</dbReference>
<evidence type="ECO:0000313" key="11">
    <source>
        <dbReference type="Proteomes" id="UP000063964"/>
    </source>
</evidence>
<comment type="similarity">
    <text evidence="1 7">Belongs to the bacterial ribosomal protein bL9 family.</text>
</comment>
<dbReference type="KEGG" id="doa:AXF15_10605"/>
<dbReference type="InterPro" id="IPR009027">
    <property type="entry name" value="Ribosomal_bL9/RNase_H1_N"/>
</dbReference>
<dbReference type="InterPro" id="IPR020594">
    <property type="entry name" value="Ribosomal_bL9_bac/chp"/>
</dbReference>
<comment type="function">
    <text evidence="7">Binds to the 23S rRNA.</text>
</comment>
<feature type="region of interest" description="Disordered" evidence="8">
    <location>
        <begin position="151"/>
        <end position="173"/>
    </location>
</feature>
<dbReference type="GO" id="GO:0003735">
    <property type="term" value="F:structural constituent of ribosome"/>
    <property type="evidence" value="ECO:0007669"/>
    <property type="project" value="InterPro"/>
</dbReference>
<dbReference type="PROSITE" id="PS00651">
    <property type="entry name" value="RIBOSOMAL_L9"/>
    <property type="match status" value="1"/>
</dbReference>
<proteinExistence type="inferred from homology"/>
<feature type="domain" description="Ribosomal protein L9" evidence="9">
    <location>
        <begin position="13"/>
        <end position="40"/>
    </location>
</feature>
<dbReference type="EMBL" id="CP014230">
    <property type="protein sequence ID" value="AMD93504.1"/>
    <property type="molecule type" value="Genomic_DNA"/>
</dbReference>
<dbReference type="GO" id="GO:0019843">
    <property type="term" value="F:rRNA binding"/>
    <property type="evidence" value="ECO:0007669"/>
    <property type="project" value="UniProtKB-UniRule"/>
</dbReference>
<dbReference type="Pfam" id="PF03948">
    <property type="entry name" value="Ribosomal_L9_C"/>
    <property type="match status" value="1"/>
</dbReference>
<evidence type="ECO:0000256" key="7">
    <source>
        <dbReference type="HAMAP-Rule" id="MF_00503"/>
    </source>
</evidence>
<dbReference type="GO" id="GO:1990904">
    <property type="term" value="C:ribonucleoprotein complex"/>
    <property type="evidence" value="ECO:0007669"/>
    <property type="project" value="UniProtKB-KW"/>
</dbReference>
<keyword evidence="2 7" id="KW-0699">rRNA-binding</keyword>
<dbReference type="InterPro" id="IPR036791">
    <property type="entry name" value="Ribosomal_bL9_C_sf"/>
</dbReference>
<dbReference type="Proteomes" id="UP000063964">
    <property type="component" value="Chromosome"/>
</dbReference>
<dbReference type="NCBIfam" id="TIGR00158">
    <property type="entry name" value="L9"/>
    <property type="match status" value="1"/>
</dbReference>
<sequence length="173" mass="18444">MKVILRADVDSLGRLGDIVAVRPGYGRNYLLPQGLASLATPGNLKVFEQERRKLQAKNDAIRAEATDLAGRIEAAKVVIEVRVGDGDKLYGSVTSSQIAAILADQGVVVDRRKILLDEGLRSLGEHEVGVKLHPEVTAKLMVSIIKHGHVEESSGAEEASAAVVEDAAEDTAE</sequence>
<organism evidence="10 11">
    <name type="scientific">Desulfomicrobium orale DSM 12838</name>
    <dbReference type="NCBI Taxonomy" id="888061"/>
    <lineage>
        <taxon>Bacteria</taxon>
        <taxon>Pseudomonadati</taxon>
        <taxon>Thermodesulfobacteriota</taxon>
        <taxon>Desulfovibrionia</taxon>
        <taxon>Desulfovibrionales</taxon>
        <taxon>Desulfomicrobiaceae</taxon>
        <taxon>Desulfomicrobium</taxon>
    </lineage>
</organism>
<evidence type="ECO:0000256" key="8">
    <source>
        <dbReference type="SAM" id="MobiDB-lite"/>
    </source>
</evidence>
<evidence type="ECO:0000256" key="6">
    <source>
        <dbReference type="ARBA" id="ARBA00035292"/>
    </source>
</evidence>
<dbReference type="SUPFAM" id="SSF55658">
    <property type="entry name" value="L9 N-domain-like"/>
    <property type="match status" value="1"/>
</dbReference>
<evidence type="ECO:0000259" key="9">
    <source>
        <dbReference type="PROSITE" id="PS00651"/>
    </source>
</evidence>
<accession>A0A0X8JRB9</accession>
<dbReference type="Gene3D" id="3.10.430.100">
    <property type="entry name" value="Ribosomal protein L9, C-terminal domain"/>
    <property type="match status" value="1"/>
</dbReference>
<keyword evidence="4 7" id="KW-0689">Ribosomal protein</keyword>
<keyword evidence="11" id="KW-1185">Reference proteome</keyword>